<dbReference type="EMBL" id="CAJHIS010000031">
    <property type="protein sequence ID" value="CAD6494765.1"/>
    <property type="molecule type" value="Genomic_DNA"/>
</dbReference>
<keyword evidence="3 7" id="KW-0812">Transmembrane</keyword>
<dbReference type="Proteomes" id="UP000603056">
    <property type="component" value="Unassembled WGS sequence"/>
</dbReference>
<feature type="transmembrane region" description="Helical" evidence="7">
    <location>
        <begin position="105"/>
        <end position="129"/>
    </location>
</feature>
<feature type="domain" description="MotA/TolQ/ExbB proton channel" evidence="8">
    <location>
        <begin position="63"/>
        <end position="176"/>
    </location>
</feature>
<keyword evidence="2" id="KW-1003">Cell membrane</keyword>
<evidence type="ECO:0000313" key="11">
    <source>
        <dbReference type="Proteomes" id="UP000603056"/>
    </source>
</evidence>
<gene>
    <name evidence="10" type="ORF">EMLJLAPB_00935</name>
    <name evidence="9" type="ORF">FFODKBPE_00472</name>
</gene>
<reference evidence="9" key="1">
    <citation type="submission" date="2020-10" db="EMBL/GenBank/DDBJ databases">
        <authorList>
            <person name="Hahn C.J."/>
            <person name="Laso-Perez R."/>
            <person name="Vulcano F."/>
            <person name="Vaziourakis K.-M."/>
            <person name="Stokke R."/>
            <person name="Steen I.H."/>
            <person name="Teske A."/>
            <person name="Boetius A."/>
            <person name="Liebeke M."/>
            <person name="Amann R."/>
            <person name="Knittel K."/>
        </authorList>
    </citation>
    <scope>NUCLEOTIDE SEQUENCE</scope>
    <source>
        <strain evidence="10">Gfbio:e3339647-f889-4370-9287-4fb5cb688e4c:AG392D22_GoMArc1</strain>
        <strain evidence="9">Gfbio:e3339647-f889-4370-9287-4fb5cb688e4c:AG394J04_GoMArc1</strain>
    </source>
</reference>
<dbReference type="AlphaFoldDB" id="A0A811TCC5"/>
<dbReference type="GO" id="GO:0005886">
    <property type="term" value="C:plasma membrane"/>
    <property type="evidence" value="ECO:0007669"/>
    <property type="project" value="UniProtKB-SubCell"/>
</dbReference>
<dbReference type="InterPro" id="IPR002898">
    <property type="entry name" value="MotA_ExbB_proton_chnl"/>
</dbReference>
<comment type="similarity">
    <text evidence="6">Belongs to the exbB/tolQ family.</text>
</comment>
<feature type="transmembrane region" description="Helical" evidence="7">
    <location>
        <begin position="20"/>
        <end position="41"/>
    </location>
</feature>
<organism evidence="9 11">
    <name type="scientific">Candidatus Argoarchaeum ethanivorans</name>
    <dbReference type="NCBI Taxonomy" id="2608793"/>
    <lineage>
        <taxon>Archaea</taxon>
        <taxon>Methanobacteriati</taxon>
        <taxon>Methanobacteriota</taxon>
        <taxon>Stenosarchaea group</taxon>
        <taxon>Methanomicrobia</taxon>
        <taxon>Methanosarcinales</taxon>
        <taxon>Methanosarcinales incertae sedis</taxon>
        <taxon>GOM Arc I cluster</taxon>
        <taxon>Candidatus Argoarchaeum</taxon>
    </lineage>
</organism>
<proteinExistence type="inferred from homology"/>
<evidence type="ECO:0000256" key="7">
    <source>
        <dbReference type="SAM" id="Phobius"/>
    </source>
</evidence>
<keyword evidence="6" id="KW-0653">Protein transport</keyword>
<dbReference type="Pfam" id="PF01618">
    <property type="entry name" value="MotA_ExbB"/>
    <property type="match status" value="1"/>
</dbReference>
<feature type="transmembrane region" description="Helical" evidence="7">
    <location>
        <begin position="141"/>
        <end position="164"/>
    </location>
</feature>
<evidence type="ECO:0000256" key="6">
    <source>
        <dbReference type="RuleBase" id="RU004057"/>
    </source>
</evidence>
<evidence type="ECO:0000313" key="10">
    <source>
        <dbReference type="EMBL" id="CAD6494765.1"/>
    </source>
</evidence>
<dbReference type="InterPro" id="IPR050790">
    <property type="entry name" value="ExbB/TolQ_transport"/>
</dbReference>
<dbReference type="PANTHER" id="PTHR30625">
    <property type="entry name" value="PROTEIN TOLQ"/>
    <property type="match status" value="1"/>
</dbReference>
<name>A0A811TCC5_9EURY</name>
<evidence type="ECO:0000256" key="2">
    <source>
        <dbReference type="ARBA" id="ARBA00022475"/>
    </source>
</evidence>
<evidence type="ECO:0000256" key="3">
    <source>
        <dbReference type="ARBA" id="ARBA00022692"/>
    </source>
</evidence>
<evidence type="ECO:0000313" key="9">
    <source>
        <dbReference type="EMBL" id="CAD6493312.1"/>
    </source>
</evidence>
<evidence type="ECO:0000259" key="8">
    <source>
        <dbReference type="Pfam" id="PF01618"/>
    </source>
</evidence>
<dbReference type="EMBL" id="CAJHIP010000020">
    <property type="protein sequence ID" value="CAD6493312.1"/>
    <property type="molecule type" value="Genomic_DNA"/>
</dbReference>
<dbReference type="PANTHER" id="PTHR30625:SF3">
    <property type="entry name" value="TOL-PAL SYSTEM PROTEIN TOLQ"/>
    <property type="match status" value="1"/>
</dbReference>
<comment type="subcellular location">
    <subcellularLocation>
        <location evidence="1">Cell membrane</location>
        <topology evidence="1">Multi-pass membrane protein</topology>
    </subcellularLocation>
    <subcellularLocation>
        <location evidence="6">Membrane</location>
        <topology evidence="6">Multi-pass membrane protein</topology>
    </subcellularLocation>
</comment>
<evidence type="ECO:0000256" key="4">
    <source>
        <dbReference type="ARBA" id="ARBA00022989"/>
    </source>
</evidence>
<comment type="caution">
    <text evidence="9">The sequence shown here is derived from an EMBL/GenBank/DDBJ whole genome shotgun (WGS) entry which is preliminary data.</text>
</comment>
<evidence type="ECO:0000256" key="1">
    <source>
        <dbReference type="ARBA" id="ARBA00004651"/>
    </source>
</evidence>
<keyword evidence="5 7" id="KW-0472">Membrane</keyword>
<accession>A0A811TCC5</accession>
<dbReference type="Proteomes" id="UP000634805">
    <property type="component" value="Unassembled WGS sequence"/>
</dbReference>
<dbReference type="GO" id="GO:0017038">
    <property type="term" value="P:protein import"/>
    <property type="evidence" value="ECO:0007669"/>
    <property type="project" value="TreeGrafter"/>
</dbReference>
<protein>
    <submittedName>
        <fullName evidence="9">MotA/TolQ/ExbB proton channel family protein</fullName>
    </submittedName>
</protein>
<keyword evidence="6" id="KW-0813">Transport</keyword>
<sequence>MELLSELMKILLAISNSLLYPVLILLIILTALCFASIGGLLSEYSKRSKQMDEKFLKGHLSTFYEAMNKVLLDYRENENLCTIKIEKLLQDYETGMMGGLGRNRLLIRIGPMLGLMGTLIPLGPALLGLSAGNMEQLANNLVIAFTSTVVGLLVGAVALVVTTLRRRWYKEDMDDMAYMAEILMEGENDWKNKVYETKK</sequence>
<evidence type="ECO:0000256" key="5">
    <source>
        <dbReference type="ARBA" id="ARBA00023136"/>
    </source>
</evidence>
<keyword evidence="4 7" id="KW-1133">Transmembrane helix</keyword>